<dbReference type="OMA" id="KMSENIF"/>
<protein>
    <recommendedName>
        <fullName evidence="4">Tracheary element differentiation-related 6</fullName>
    </recommendedName>
</protein>
<evidence type="ECO:0000256" key="1">
    <source>
        <dbReference type="SAM" id="Phobius"/>
    </source>
</evidence>
<dbReference type="Proteomes" id="UP000243975">
    <property type="component" value="Unassembled WGS sequence"/>
</dbReference>
<dbReference type="AlphaFoldDB" id="A0A103XZA1"/>
<dbReference type="Gramene" id="KVH99638">
    <property type="protein sequence ID" value="KVH99638"/>
    <property type="gene ID" value="Ccrd_022123"/>
</dbReference>
<dbReference type="PANTHER" id="PTHR35697:SF1">
    <property type="entry name" value="PROTEIN TRACHEARY ELEMENT DIFFERENTIATION-RELATED 7"/>
    <property type="match status" value="1"/>
</dbReference>
<feature type="transmembrane region" description="Helical" evidence="1">
    <location>
        <begin position="6"/>
        <end position="29"/>
    </location>
</feature>
<dbReference type="EMBL" id="LEKV01003427">
    <property type="protein sequence ID" value="KVH99638.1"/>
    <property type="molecule type" value="Genomic_DNA"/>
</dbReference>
<keyword evidence="1" id="KW-0472">Membrane</keyword>
<keyword evidence="1" id="KW-0812">Transmembrane</keyword>
<sequence length="99" mass="11016">MTTVVFVVFVSFGCVFFLGFTVLALCCVLKRLKCSKTANKSELVHVDEHLKVTENAVQGPNGMKVISITIDDDLHADEKEDCTKNEKFGKDVHSDEIHT</sequence>
<evidence type="ECO:0000313" key="3">
    <source>
        <dbReference type="Proteomes" id="UP000243975"/>
    </source>
</evidence>
<keyword evidence="1" id="KW-1133">Transmembrane helix</keyword>
<gene>
    <name evidence="2" type="ORF">Ccrd_022123</name>
</gene>
<dbReference type="PANTHER" id="PTHR35697">
    <property type="entry name" value="OS08G0108300 PROTEIN"/>
    <property type="match status" value="1"/>
</dbReference>
<name>A0A103XZA1_CYNCS</name>
<dbReference type="InterPro" id="IPR044950">
    <property type="entry name" value="TED6/7"/>
</dbReference>
<reference evidence="2 3" key="1">
    <citation type="journal article" date="2016" name="Sci. Rep.">
        <title>The genome sequence of the outbreeding globe artichoke constructed de novo incorporating a phase-aware low-pass sequencing strategy of F1 progeny.</title>
        <authorList>
            <person name="Scaglione D."/>
            <person name="Reyes-Chin-Wo S."/>
            <person name="Acquadro A."/>
            <person name="Froenicke L."/>
            <person name="Portis E."/>
            <person name="Beitel C."/>
            <person name="Tirone M."/>
            <person name="Mauro R."/>
            <person name="Lo Monaco A."/>
            <person name="Mauromicale G."/>
            <person name="Faccioli P."/>
            <person name="Cattivelli L."/>
            <person name="Rieseberg L."/>
            <person name="Michelmore R."/>
            <person name="Lanteri S."/>
        </authorList>
    </citation>
    <scope>NUCLEOTIDE SEQUENCE [LARGE SCALE GENOMIC DNA]</scope>
    <source>
        <strain evidence="2">2C</strain>
    </source>
</reference>
<dbReference type="GO" id="GO:0009834">
    <property type="term" value="P:plant-type secondary cell wall biogenesis"/>
    <property type="evidence" value="ECO:0007669"/>
    <property type="project" value="InterPro"/>
</dbReference>
<evidence type="ECO:0008006" key="4">
    <source>
        <dbReference type="Google" id="ProtNLM"/>
    </source>
</evidence>
<evidence type="ECO:0000313" key="2">
    <source>
        <dbReference type="EMBL" id="KVH99638.1"/>
    </source>
</evidence>
<organism evidence="2 3">
    <name type="scientific">Cynara cardunculus var. scolymus</name>
    <name type="common">Globe artichoke</name>
    <name type="synonym">Cynara scolymus</name>
    <dbReference type="NCBI Taxonomy" id="59895"/>
    <lineage>
        <taxon>Eukaryota</taxon>
        <taxon>Viridiplantae</taxon>
        <taxon>Streptophyta</taxon>
        <taxon>Embryophyta</taxon>
        <taxon>Tracheophyta</taxon>
        <taxon>Spermatophyta</taxon>
        <taxon>Magnoliopsida</taxon>
        <taxon>eudicotyledons</taxon>
        <taxon>Gunneridae</taxon>
        <taxon>Pentapetalae</taxon>
        <taxon>asterids</taxon>
        <taxon>campanulids</taxon>
        <taxon>Asterales</taxon>
        <taxon>Asteraceae</taxon>
        <taxon>Carduoideae</taxon>
        <taxon>Cardueae</taxon>
        <taxon>Carduinae</taxon>
        <taxon>Cynara</taxon>
    </lineage>
</organism>
<proteinExistence type="predicted"/>
<accession>A0A103XZA1</accession>
<comment type="caution">
    <text evidence="2">The sequence shown here is derived from an EMBL/GenBank/DDBJ whole genome shotgun (WGS) entry which is preliminary data.</text>
</comment>
<keyword evidence="3" id="KW-1185">Reference proteome</keyword>